<organism evidence="2 3">
    <name type="scientific">Tuber magnatum</name>
    <name type="common">white Piedmont truffle</name>
    <dbReference type="NCBI Taxonomy" id="42249"/>
    <lineage>
        <taxon>Eukaryota</taxon>
        <taxon>Fungi</taxon>
        <taxon>Dikarya</taxon>
        <taxon>Ascomycota</taxon>
        <taxon>Pezizomycotina</taxon>
        <taxon>Pezizomycetes</taxon>
        <taxon>Pezizales</taxon>
        <taxon>Tuberaceae</taxon>
        <taxon>Tuber</taxon>
    </lineage>
</organism>
<sequence length="855" mass="89614">MSDIRVFVTFPESAVVFAGEKLECKITFKNVSPPPGSQRPHIPVHGSPKANGGFYSGASGSALGGRAAPLQSPAAGNRSVTTSPRIPSARPVSHHKPSLSLSVPATKSPVSPAPPASAASNGKGHKHRRSISIVSLGSDVGIEGGGRGQGEEGIRSPPLVQGRQGRGGHSRSSSLQTMPRRSPVLANGSTPNSATMPPPPPRTGTQPSTPMIIESESVKSFSFPGLTSASPRTTGGAKPLPKPVNKAFKFPPDPPSTPTIITDGPHVDEPSSDSPQLGREVSQIDLGSPMDEPEYEKLRSRVISAHSVNGETPRSSGEFYSLSNSTTETLVSEYDPRATVRPVRSTHNRRHSLLAIGPRSSESLMMGYAQVQGSFILDGSLIQTSIFDEAKRKGVVGGQMGGGVVGLETNKADGGFLSGFGWGGIGGGITGLLGGNHMSSIAEMKNIANSRSIPILSTPQSILFVDLRLSPGESRSYTYSFPLPEALPPTHRGKAIKVVYNLVIGTQRPGKGVQQPKVVEIPFRVFPHVHANGSLLAHDLMSPIVLLRDEAMIACIDDQTLTPPAAPSPPKEAAQQESSLEGFLSYVDSLLAPEDGTLTPNSLDILSPSIPISSKRFSIMEEPQITSSRDAIEMAILRGPGGSSGGRCSIFEIARNKRKVATLTLARPAYKLGETITAVVDFSNAKVPCYHITAVLETSETVAPSIALRSASSIYRATRKLHFQHSRSTLFSKRVVFTPTIPTSATPEFSTSGVSCAWALRLEFVTPAQSLTAAIAGGGGGADGAVVMMEELLEQTHADYRGELFEAKQNVFVESFDASIPIRVYPNAAAAGEGIVGGGGAGGQAVAAAVLGYAV</sequence>
<accession>A0A317SVY6</accession>
<evidence type="ECO:0000313" key="2">
    <source>
        <dbReference type="EMBL" id="PWW77556.1"/>
    </source>
</evidence>
<gene>
    <name evidence="2" type="ORF">C7212DRAFT_351070</name>
</gene>
<protein>
    <submittedName>
        <fullName evidence="2">Rgp1-domain-containing protein</fullName>
    </submittedName>
</protein>
<dbReference type="STRING" id="42249.A0A317SVY6"/>
<dbReference type="Proteomes" id="UP000246991">
    <property type="component" value="Unassembled WGS sequence"/>
</dbReference>
<feature type="region of interest" description="Disordered" evidence="1">
    <location>
        <begin position="32"/>
        <end position="281"/>
    </location>
</feature>
<reference evidence="2 3" key="1">
    <citation type="submission" date="2018-03" db="EMBL/GenBank/DDBJ databases">
        <title>Genomes of Pezizomycetes fungi and the evolution of truffles.</title>
        <authorList>
            <person name="Murat C."/>
            <person name="Payen T."/>
            <person name="Noel B."/>
            <person name="Kuo A."/>
            <person name="Martin F.M."/>
        </authorList>
    </citation>
    <scope>NUCLEOTIDE SEQUENCE [LARGE SCALE GENOMIC DNA]</scope>
    <source>
        <strain evidence="2">091103-1</strain>
    </source>
</reference>
<dbReference type="EMBL" id="PYWC01000021">
    <property type="protein sequence ID" value="PWW77556.1"/>
    <property type="molecule type" value="Genomic_DNA"/>
</dbReference>
<dbReference type="Pfam" id="PF08737">
    <property type="entry name" value="Rgp1"/>
    <property type="match status" value="1"/>
</dbReference>
<dbReference type="PANTHER" id="PTHR12507">
    <property type="entry name" value="REDUCED GROWTH PHENOTYPE 1 RGP1, YEAST -RELATED"/>
    <property type="match status" value="1"/>
</dbReference>
<dbReference type="OrthoDB" id="1918at2759"/>
<dbReference type="AlphaFoldDB" id="A0A317SVY6"/>
<keyword evidence="3" id="KW-1185">Reference proteome</keyword>
<comment type="caution">
    <text evidence="2">The sequence shown here is derived from an EMBL/GenBank/DDBJ whole genome shotgun (WGS) entry which is preliminary data.</text>
</comment>
<dbReference type="InterPro" id="IPR014848">
    <property type="entry name" value="Rgp1"/>
</dbReference>
<name>A0A317SVY6_9PEZI</name>
<feature type="compositionally biased region" description="Low complexity" evidence="1">
    <location>
        <begin position="50"/>
        <end position="68"/>
    </location>
</feature>
<feature type="compositionally biased region" description="Low complexity" evidence="1">
    <location>
        <begin position="102"/>
        <end position="120"/>
    </location>
</feature>
<proteinExistence type="predicted"/>
<evidence type="ECO:0000313" key="3">
    <source>
        <dbReference type="Proteomes" id="UP000246991"/>
    </source>
</evidence>
<evidence type="ECO:0000256" key="1">
    <source>
        <dbReference type="SAM" id="MobiDB-lite"/>
    </source>
</evidence>